<accession>A0AA35RXL5</accession>
<evidence type="ECO:0000313" key="3">
    <source>
        <dbReference type="Proteomes" id="UP001174909"/>
    </source>
</evidence>
<evidence type="ECO:0000313" key="2">
    <source>
        <dbReference type="EMBL" id="CAI8018272.1"/>
    </source>
</evidence>
<comment type="caution">
    <text evidence="2">The sequence shown here is derived from an EMBL/GenBank/DDBJ whole genome shotgun (WGS) entry which is preliminary data.</text>
</comment>
<dbReference type="AlphaFoldDB" id="A0AA35RXL5"/>
<protein>
    <submittedName>
        <fullName evidence="2">Uncharacterized protein</fullName>
    </submittedName>
</protein>
<feature type="compositionally biased region" description="Polar residues" evidence="1">
    <location>
        <begin position="1"/>
        <end position="11"/>
    </location>
</feature>
<feature type="region of interest" description="Disordered" evidence="1">
    <location>
        <begin position="1"/>
        <end position="29"/>
    </location>
</feature>
<proteinExistence type="predicted"/>
<name>A0AA35RXL5_GEOBA</name>
<sequence>MCCRFPSSTGVTGKGTRKRRRPATRRHRR</sequence>
<evidence type="ECO:0000256" key="1">
    <source>
        <dbReference type="SAM" id="MobiDB-lite"/>
    </source>
</evidence>
<dbReference type="EMBL" id="CASHTH010001687">
    <property type="protein sequence ID" value="CAI8018272.1"/>
    <property type="molecule type" value="Genomic_DNA"/>
</dbReference>
<organism evidence="2 3">
    <name type="scientific">Geodia barretti</name>
    <name type="common">Barrett's horny sponge</name>
    <dbReference type="NCBI Taxonomy" id="519541"/>
    <lineage>
        <taxon>Eukaryota</taxon>
        <taxon>Metazoa</taxon>
        <taxon>Porifera</taxon>
        <taxon>Demospongiae</taxon>
        <taxon>Heteroscleromorpha</taxon>
        <taxon>Tetractinellida</taxon>
        <taxon>Astrophorina</taxon>
        <taxon>Geodiidae</taxon>
        <taxon>Geodia</taxon>
    </lineage>
</organism>
<dbReference type="Proteomes" id="UP001174909">
    <property type="component" value="Unassembled WGS sequence"/>
</dbReference>
<reference evidence="2" key="1">
    <citation type="submission" date="2023-03" db="EMBL/GenBank/DDBJ databases">
        <authorList>
            <person name="Steffen K."/>
            <person name="Cardenas P."/>
        </authorList>
    </citation>
    <scope>NUCLEOTIDE SEQUENCE</scope>
</reference>
<feature type="compositionally biased region" description="Basic residues" evidence="1">
    <location>
        <begin position="15"/>
        <end position="29"/>
    </location>
</feature>
<keyword evidence="3" id="KW-1185">Reference proteome</keyword>
<gene>
    <name evidence="2" type="ORF">GBAR_LOCUS11064</name>
</gene>